<evidence type="ECO:0000256" key="11">
    <source>
        <dbReference type="SAM" id="MobiDB-lite"/>
    </source>
</evidence>
<dbReference type="AlphaFoldDB" id="S8APL2"/>
<comment type="catalytic activity">
    <reaction evidence="9">
        <text>2 L-dopa + O2 = 2 L-dopaquinone + 2 H2O</text>
        <dbReference type="Rhea" id="RHEA:34287"/>
        <dbReference type="ChEBI" id="CHEBI:15377"/>
        <dbReference type="ChEBI" id="CHEBI:15379"/>
        <dbReference type="ChEBI" id="CHEBI:57504"/>
        <dbReference type="ChEBI" id="CHEBI:57924"/>
        <dbReference type="EC" id="1.14.18.1"/>
    </reaction>
</comment>
<evidence type="ECO:0000256" key="12">
    <source>
        <dbReference type="SAM" id="SignalP"/>
    </source>
</evidence>
<protein>
    <recommendedName>
        <fullName evidence="3">tyrosinase</fullName>
        <ecNumber evidence="3">1.14.18.1</ecNumber>
    </recommendedName>
</protein>
<keyword evidence="12" id="KW-0732">Signal</keyword>
<sequence>MTGTTFVLKSIVYLLSLTVAVQPVLSVPLDDATDNTFERRDTKPPASQLQAGQPSNCDKWAYCRAGDTCSTIANRYKVAVSNLIKWNPALGSNCKGIKQNYFLCYGLKAAAPPSYAVVGIKDGCVERKAIQDLQRDTDAFNMLLLALTYMRSLSTGNPFSFFGIASIHGAPFVAWPDSKANGNYDRGTGYCPHNANIFLPWHRPYLIMMEQQVYSAAIQIANKFPTSTRSRYQAAAKRVRLPFWDWANKDYQSHTPAIMKQSQIFVQDYNGPKTIQNPLFSYIFKSGENTFNTPGIQGQSQTKRGNYNGDEGLADRNMQGGFQGRRQSVYDTLMVQSDFHSFADRLENIHGDVHNQIGGFMPILWYSSYDPIFWLHHNNVDRLYAIWQAANPGRGFSSDDAAPTFQRRVNGGDRDTSSTPLYPFKHANGAYWTANDVNPVKNMFNYGFGYPEVPCSLRSSKDSTLDTYATQQINNLYRQQVPSRKMKRGYQTEAPALEWNINTVVDQAEIACTFSVVFFFGEPPKDPLQWDSCGQKVGSFAILGNPGMQRMSKIMTSIIPITQALKSKVKNTEDETAVNDYLAKNLVWKVLSDGKSVDVTKLTTLKVGVTNNQVVPPADDSQKPIYGEPKLNTSVTKKKKCGASVVEDLTNPKKKDGQRKQLSNRFQKIKTSVSKVVTPPTYGYTPPKGY</sequence>
<comment type="cofactor">
    <cofactor evidence="1">
        <name>Cu(2+)</name>
        <dbReference type="ChEBI" id="CHEBI:29036"/>
    </cofactor>
</comment>
<dbReference type="PROSITE" id="PS00498">
    <property type="entry name" value="TYROSINASE_2"/>
    <property type="match status" value="1"/>
</dbReference>
<dbReference type="InterPro" id="IPR050316">
    <property type="entry name" value="Tyrosinase/Hemocyanin"/>
</dbReference>
<dbReference type="Gene3D" id="1.10.1280.10">
    <property type="entry name" value="Di-copper center containing domain from catechol oxidase"/>
    <property type="match status" value="1"/>
</dbReference>
<evidence type="ECO:0000256" key="3">
    <source>
        <dbReference type="ARBA" id="ARBA00011906"/>
    </source>
</evidence>
<dbReference type="InterPro" id="IPR002227">
    <property type="entry name" value="Tyrosinase_Cu-bd"/>
</dbReference>
<feature type="compositionally biased region" description="Basic and acidic residues" evidence="11">
    <location>
        <begin position="650"/>
        <end position="659"/>
    </location>
</feature>
<dbReference type="PANTHER" id="PTHR11474:SF76">
    <property type="entry name" value="SHKT DOMAIN-CONTAINING PROTEIN"/>
    <property type="match status" value="1"/>
</dbReference>
<feature type="compositionally biased region" description="Polar residues" evidence="11">
    <location>
        <begin position="293"/>
        <end position="305"/>
    </location>
</feature>
<feature type="chain" id="PRO_5004547919" description="tyrosinase" evidence="12">
    <location>
        <begin position="27"/>
        <end position="690"/>
    </location>
</feature>
<proteinExistence type="inferred from homology"/>
<dbReference type="Pfam" id="PF18132">
    <property type="entry name" value="Tyrosinase_C"/>
    <property type="match status" value="1"/>
</dbReference>
<dbReference type="InterPro" id="IPR018392">
    <property type="entry name" value="LysM"/>
</dbReference>
<dbReference type="InterPro" id="IPR036779">
    <property type="entry name" value="LysM_dom_sf"/>
</dbReference>
<feature type="domain" description="LysM" evidence="13">
    <location>
        <begin position="59"/>
        <end position="105"/>
    </location>
</feature>
<dbReference type="GO" id="GO:0004503">
    <property type="term" value="F:tyrosinase activity"/>
    <property type="evidence" value="ECO:0007669"/>
    <property type="project" value="UniProtKB-EC"/>
</dbReference>
<dbReference type="PRINTS" id="PR00092">
    <property type="entry name" value="TYROSINASE"/>
</dbReference>
<dbReference type="OrthoDB" id="1658288at2759"/>
<comment type="similarity">
    <text evidence="2">Belongs to the tyrosinase family.</text>
</comment>
<dbReference type="Pfam" id="PF00264">
    <property type="entry name" value="Tyrosinase"/>
    <property type="match status" value="1"/>
</dbReference>
<keyword evidence="8" id="KW-0470">Melanin biosynthesis</keyword>
<evidence type="ECO:0000256" key="7">
    <source>
        <dbReference type="ARBA" id="ARBA00023033"/>
    </source>
</evidence>
<dbReference type="InterPro" id="IPR041640">
    <property type="entry name" value="Tyrosinase_C"/>
</dbReference>
<dbReference type="CDD" id="cd00118">
    <property type="entry name" value="LysM"/>
    <property type="match status" value="1"/>
</dbReference>
<comment type="catalytic activity">
    <reaction evidence="10">
        <text>L-tyrosine + O2 = L-dopaquinone + H2O</text>
        <dbReference type="Rhea" id="RHEA:18117"/>
        <dbReference type="ChEBI" id="CHEBI:15377"/>
        <dbReference type="ChEBI" id="CHEBI:15379"/>
        <dbReference type="ChEBI" id="CHEBI:57924"/>
        <dbReference type="ChEBI" id="CHEBI:58315"/>
        <dbReference type="EC" id="1.14.18.1"/>
    </reaction>
</comment>
<gene>
    <name evidence="14" type="ORF">H072_2935</name>
</gene>
<feature type="signal peptide" evidence="12">
    <location>
        <begin position="1"/>
        <end position="26"/>
    </location>
</feature>
<organism evidence="14 15">
    <name type="scientific">Dactylellina haptotyla (strain CBS 200.50)</name>
    <name type="common">Nematode-trapping fungus</name>
    <name type="synonym">Monacrosporium haptotylum</name>
    <dbReference type="NCBI Taxonomy" id="1284197"/>
    <lineage>
        <taxon>Eukaryota</taxon>
        <taxon>Fungi</taxon>
        <taxon>Dikarya</taxon>
        <taxon>Ascomycota</taxon>
        <taxon>Pezizomycotina</taxon>
        <taxon>Orbiliomycetes</taxon>
        <taxon>Orbiliales</taxon>
        <taxon>Orbiliaceae</taxon>
        <taxon>Dactylellina</taxon>
    </lineage>
</organism>
<dbReference type="GO" id="GO:0046872">
    <property type="term" value="F:metal ion binding"/>
    <property type="evidence" value="ECO:0007669"/>
    <property type="project" value="UniProtKB-KW"/>
</dbReference>
<evidence type="ECO:0000256" key="8">
    <source>
        <dbReference type="ARBA" id="ARBA00023101"/>
    </source>
</evidence>
<feature type="region of interest" description="Disordered" evidence="11">
    <location>
        <begin position="646"/>
        <end position="668"/>
    </location>
</feature>
<evidence type="ECO:0000313" key="15">
    <source>
        <dbReference type="Proteomes" id="UP000015100"/>
    </source>
</evidence>
<reference evidence="14 15" key="1">
    <citation type="journal article" date="2013" name="PLoS Genet.">
        <title>Genomic mechanisms accounting for the adaptation to parasitism in nematode-trapping fungi.</title>
        <authorList>
            <person name="Meerupati T."/>
            <person name="Andersson K.M."/>
            <person name="Friman E."/>
            <person name="Kumar D."/>
            <person name="Tunlid A."/>
            <person name="Ahren D."/>
        </authorList>
    </citation>
    <scope>NUCLEOTIDE SEQUENCE [LARGE SCALE GENOMIC DNA]</scope>
    <source>
        <strain evidence="14 15">CBS 200.50</strain>
    </source>
</reference>
<evidence type="ECO:0000259" key="13">
    <source>
        <dbReference type="PROSITE" id="PS51782"/>
    </source>
</evidence>
<dbReference type="Proteomes" id="UP000015100">
    <property type="component" value="Unassembled WGS sequence"/>
</dbReference>
<evidence type="ECO:0000313" key="14">
    <source>
        <dbReference type="EMBL" id="EPS43056.1"/>
    </source>
</evidence>
<dbReference type="PROSITE" id="PS51782">
    <property type="entry name" value="LYSM"/>
    <property type="match status" value="1"/>
</dbReference>
<dbReference type="Gene3D" id="3.10.350.10">
    <property type="entry name" value="LysM domain"/>
    <property type="match status" value="1"/>
</dbReference>
<dbReference type="PROSITE" id="PS00497">
    <property type="entry name" value="TYROSINASE_1"/>
    <property type="match status" value="1"/>
</dbReference>
<keyword evidence="5" id="KW-0560">Oxidoreductase</keyword>
<name>S8APL2_DACHA</name>
<keyword evidence="6" id="KW-0186">Copper</keyword>
<keyword evidence="4" id="KW-0479">Metal-binding</keyword>
<dbReference type="InterPro" id="IPR008922">
    <property type="entry name" value="Di-copper_centre_dom_sf"/>
</dbReference>
<evidence type="ECO:0000256" key="2">
    <source>
        <dbReference type="ARBA" id="ARBA00009928"/>
    </source>
</evidence>
<evidence type="ECO:0000256" key="6">
    <source>
        <dbReference type="ARBA" id="ARBA00023008"/>
    </source>
</evidence>
<dbReference type="Pfam" id="PF01476">
    <property type="entry name" value="LysM"/>
    <property type="match status" value="1"/>
</dbReference>
<dbReference type="EMBL" id="AQGS01000089">
    <property type="protein sequence ID" value="EPS43056.1"/>
    <property type="molecule type" value="Genomic_DNA"/>
</dbReference>
<accession>S8APL2</accession>
<dbReference type="STRING" id="1284197.S8APL2"/>
<dbReference type="GO" id="GO:0042438">
    <property type="term" value="P:melanin biosynthetic process"/>
    <property type="evidence" value="ECO:0007669"/>
    <property type="project" value="UniProtKB-KW"/>
</dbReference>
<dbReference type="SMART" id="SM00257">
    <property type="entry name" value="LysM"/>
    <property type="match status" value="1"/>
</dbReference>
<keyword evidence="15" id="KW-1185">Reference proteome</keyword>
<keyword evidence="7" id="KW-0503">Monooxygenase</keyword>
<evidence type="ECO:0000256" key="9">
    <source>
        <dbReference type="ARBA" id="ARBA00048233"/>
    </source>
</evidence>
<dbReference type="OMA" id="LEWNINT"/>
<dbReference type="SUPFAM" id="SSF54106">
    <property type="entry name" value="LysM domain"/>
    <property type="match status" value="1"/>
</dbReference>
<evidence type="ECO:0000256" key="1">
    <source>
        <dbReference type="ARBA" id="ARBA00001973"/>
    </source>
</evidence>
<dbReference type="SUPFAM" id="SSF48056">
    <property type="entry name" value="Di-copper centre-containing domain"/>
    <property type="match status" value="1"/>
</dbReference>
<dbReference type="eggNOG" id="ENOG502RF2C">
    <property type="taxonomic scope" value="Eukaryota"/>
</dbReference>
<evidence type="ECO:0000256" key="4">
    <source>
        <dbReference type="ARBA" id="ARBA00022723"/>
    </source>
</evidence>
<dbReference type="HOGENOM" id="CLU_013691_0_0_1"/>
<feature type="region of interest" description="Disordered" evidence="11">
    <location>
        <begin position="293"/>
        <end position="319"/>
    </location>
</feature>
<dbReference type="EC" id="1.14.18.1" evidence="3"/>
<reference evidence="15" key="2">
    <citation type="submission" date="2013-04" db="EMBL/GenBank/DDBJ databases">
        <title>Genomic mechanisms accounting for the adaptation to parasitism in nematode-trapping fungi.</title>
        <authorList>
            <person name="Ahren D.G."/>
        </authorList>
    </citation>
    <scope>NUCLEOTIDE SEQUENCE [LARGE SCALE GENOMIC DNA]</scope>
    <source>
        <strain evidence="15">CBS 200.50</strain>
    </source>
</reference>
<comment type="caution">
    <text evidence="14">The sequence shown here is derived from an EMBL/GenBank/DDBJ whole genome shotgun (WGS) entry which is preliminary data.</text>
</comment>
<evidence type="ECO:0000256" key="10">
    <source>
        <dbReference type="ARBA" id="ARBA00048881"/>
    </source>
</evidence>
<evidence type="ECO:0000256" key="5">
    <source>
        <dbReference type="ARBA" id="ARBA00023002"/>
    </source>
</evidence>
<dbReference type="PANTHER" id="PTHR11474">
    <property type="entry name" value="TYROSINASE FAMILY MEMBER"/>
    <property type="match status" value="1"/>
</dbReference>